<sequence length="567" mass="61446">MTVVFSVLTLLSVWSSVQGFVLLALARKPVSPAPNGPRQRVSVLVPCFNEAKVLRKTIDAILASRGVELDRVICVDDGSTDATLDVMREAVAHYGEVILVLSQRNLGKAAALNHGLTAVTTEFFVSVDADTQVLPDTLARLLGHFADPRVAAVSGQMIVGNRRPAQDFVYAAQVHEYESANNIERRAFSRMRRITVIPGAIGGFRRRAVAAVGGYPEGTLAEDAHLTLALLLAGHRTVHEASAAVLTEAPDTMASLRRQRVRWATGKTQVLLRIAWPALRRGGIAAVLWLYLLWNNSVLPLVSVPSAVLLPLSAVVLLLRGDGSSGTVVGVVAVAVLTILVNYGYFVVSRRFARSLDAAGRAAAGLVAVRTSFRSTVVIPLVSSLATWVAWARILTGRRDDPAKRAAVRKALVQRGLRNAYVTVLTLDWYLDALVAETVRAGRAYDHEALRDLYLESLLEPAEFYDRLAVAATGRSPAHVVLLHENDLNTLFIADAARAFQEAGWEIVPIDVAYHDPIAEIDPEGWCGSGRVSALALDSKKIRPGGLDFEALEPPVLQQEFARRVAR</sequence>
<dbReference type="Proteomes" id="UP001236014">
    <property type="component" value="Chromosome"/>
</dbReference>
<evidence type="ECO:0000259" key="5">
    <source>
        <dbReference type="Pfam" id="PF00535"/>
    </source>
</evidence>
<protein>
    <submittedName>
        <fullName evidence="6">Glycosyltransferase</fullName>
        <ecNumber evidence="6">2.4.-.-</ecNumber>
    </submittedName>
</protein>
<keyword evidence="3 6" id="KW-0808">Transferase</keyword>
<feature type="transmembrane region" description="Helical" evidence="4">
    <location>
        <begin position="298"/>
        <end position="319"/>
    </location>
</feature>
<dbReference type="EMBL" id="CP127294">
    <property type="protein sequence ID" value="WIX80143.1"/>
    <property type="molecule type" value="Genomic_DNA"/>
</dbReference>
<dbReference type="RefSeq" id="WP_285970782.1">
    <property type="nucleotide sequence ID" value="NZ_CP127294.1"/>
</dbReference>
<dbReference type="GO" id="GO:0016757">
    <property type="term" value="F:glycosyltransferase activity"/>
    <property type="evidence" value="ECO:0007669"/>
    <property type="project" value="UniProtKB-KW"/>
</dbReference>
<proteinExistence type="inferred from homology"/>
<reference evidence="6 7" key="1">
    <citation type="submission" date="2023-06" db="EMBL/GenBank/DDBJ databases">
        <authorList>
            <person name="Oyuntsetseg B."/>
            <person name="Kim S.B."/>
        </authorList>
    </citation>
    <scope>NUCLEOTIDE SEQUENCE [LARGE SCALE GENOMIC DNA]</scope>
    <source>
        <strain evidence="6 7">2-15</strain>
    </source>
</reference>
<dbReference type="PANTHER" id="PTHR43630">
    <property type="entry name" value="POLY-BETA-1,6-N-ACETYL-D-GLUCOSAMINE SYNTHASE"/>
    <property type="match status" value="1"/>
</dbReference>
<evidence type="ECO:0000256" key="2">
    <source>
        <dbReference type="ARBA" id="ARBA00022676"/>
    </source>
</evidence>
<organism evidence="6 7">
    <name type="scientific">Amycolatopsis carbonis</name>
    <dbReference type="NCBI Taxonomy" id="715471"/>
    <lineage>
        <taxon>Bacteria</taxon>
        <taxon>Bacillati</taxon>
        <taxon>Actinomycetota</taxon>
        <taxon>Actinomycetes</taxon>
        <taxon>Pseudonocardiales</taxon>
        <taxon>Pseudonocardiaceae</taxon>
        <taxon>Amycolatopsis</taxon>
    </lineage>
</organism>
<name>A0A9Y2IKS6_9PSEU</name>
<dbReference type="InterPro" id="IPR001173">
    <property type="entry name" value="Glyco_trans_2-like"/>
</dbReference>
<dbReference type="InterPro" id="IPR029044">
    <property type="entry name" value="Nucleotide-diphossugar_trans"/>
</dbReference>
<feature type="domain" description="Glycosyltransferase 2-like" evidence="5">
    <location>
        <begin position="42"/>
        <end position="210"/>
    </location>
</feature>
<dbReference type="Pfam" id="PF00535">
    <property type="entry name" value="Glycos_transf_2"/>
    <property type="match status" value="1"/>
</dbReference>
<evidence type="ECO:0000256" key="3">
    <source>
        <dbReference type="ARBA" id="ARBA00022679"/>
    </source>
</evidence>
<keyword evidence="4" id="KW-0812">Transmembrane</keyword>
<feature type="transmembrane region" description="Helical" evidence="4">
    <location>
        <begin position="326"/>
        <end position="346"/>
    </location>
</feature>
<dbReference type="KEGG" id="acab:QRX50_04960"/>
<feature type="transmembrane region" description="Helical" evidence="4">
    <location>
        <begin position="377"/>
        <end position="395"/>
    </location>
</feature>
<dbReference type="EC" id="2.4.-.-" evidence="6"/>
<dbReference type="PANTHER" id="PTHR43630:SF1">
    <property type="entry name" value="POLY-BETA-1,6-N-ACETYL-D-GLUCOSAMINE SYNTHASE"/>
    <property type="match status" value="1"/>
</dbReference>
<dbReference type="CDD" id="cd06423">
    <property type="entry name" value="CESA_like"/>
    <property type="match status" value="1"/>
</dbReference>
<dbReference type="AlphaFoldDB" id="A0A9Y2IKS6"/>
<dbReference type="SUPFAM" id="SSF53448">
    <property type="entry name" value="Nucleotide-diphospho-sugar transferases"/>
    <property type="match status" value="1"/>
</dbReference>
<gene>
    <name evidence="6" type="ORF">QRX50_04960</name>
</gene>
<keyword evidence="2 6" id="KW-0328">Glycosyltransferase</keyword>
<evidence type="ECO:0000256" key="1">
    <source>
        <dbReference type="ARBA" id="ARBA00006739"/>
    </source>
</evidence>
<comment type="similarity">
    <text evidence="1">Belongs to the glycosyltransferase 2 family.</text>
</comment>
<keyword evidence="4" id="KW-1133">Transmembrane helix</keyword>
<accession>A0A9Y2IKS6</accession>
<keyword evidence="7" id="KW-1185">Reference proteome</keyword>
<evidence type="ECO:0000313" key="6">
    <source>
        <dbReference type="EMBL" id="WIX80143.1"/>
    </source>
</evidence>
<dbReference type="Gene3D" id="3.90.550.10">
    <property type="entry name" value="Spore Coat Polysaccharide Biosynthesis Protein SpsA, Chain A"/>
    <property type="match status" value="1"/>
</dbReference>
<evidence type="ECO:0000256" key="4">
    <source>
        <dbReference type="SAM" id="Phobius"/>
    </source>
</evidence>
<evidence type="ECO:0000313" key="7">
    <source>
        <dbReference type="Proteomes" id="UP001236014"/>
    </source>
</evidence>
<keyword evidence="4" id="KW-0472">Membrane</keyword>